<dbReference type="Proteomes" id="UP001313282">
    <property type="component" value="Unassembled WGS sequence"/>
</dbReference>
<dbReference type="EMBL" id="JAVHNR010000001">
    <property type="protein sequence ID" value="KAK6356126.1"/>
    <property type="molecule type" value="Genomic_DNA"/>
</dbReference>
<feature type="domain" description="SAM-like" evidence="3">
    <location>
        <begin position="814"/>
        <end position="877"/>
    </location>
</feature>
<feature type="region of interest" description="Disordered" evidence="1">
    <location>
        <begin position="581"/>
        <end position="614"/>
    </location>
</feature>
<dbReference type="Pfam" id="PF23394">
    <property type="entry name" value="DUF7102"/>
    <property type="match status" value="1"/>
</dbReference>
<feature type="domain" description="DUF7102" evidence="2">
    <location>
        <begin position="619"/>
        <end position="802"/>
    </location>
</feature>
<evidence type="ECO:0000259" key="2">
    <source>
        <dbReference type="Pfam" id="PF23394"/>
    </source>
</evidence>
<feature type="region of interest" description="Disordered" evidence="1">
    <location>
        <begin position="299"/>
        <end position="334"/>
    </location>
</feature>
<feature type="compositionally biased region" description="Low complexity" evidence="1">
    <location>
        <begin position="314"/>
        <end position="326"/>
    </location>
</feature>
<keyword evidence="5" id="KW-1185">Reference proteome</keyword>
<evidence type="ECO:0000313" key="5">
    <source>
        <dbReference type="Proteomes" id="UP001313282"/>
    </source>
</evidence>
<gene>
    <name evidence="4" type="ORF">TWF718_000500</name>
</gene>
<feature type="compositionally biased region" description="Low complexity" evidence="1">
    <location>
        <begin position="605"/>
        <end position="614"/>
    </location>
</feature>
<dbReference type="AlphaFoldDB" id="A0AAN8N4E8"/>
<evidence type="ECO:0000259" key="3">
    <source>
        <dbReference type="Pfam" id="PF23395"/>
    </source>
</evidence>
<name>A0AAN8N4E8_9PEZI</name>
<dbReference type="Pfam" id="PF23395">
    <property type="entry name" value="SAM_6"/>
    <property type="match status" value="1"/>
</dbReference>
<dbReference type="InterPro" id="IPR057559">
    <property type="entry name" value="SAM_6"/>
</dbReference>
<dbReference type="InterPro" id="IPR055528">
    <property type="entry name" value="DUF7102"/>
</dbReference>
<evidence type="ECO:0000256" key="1">
    <source>
        <dbReference type="SAM" id="MobiDB-lite"/>
    </source>
</evidence>
<organism evidence="4 5">
    <name type="scientific">Orbilia javanica</name>
    <dbReference type="NCBI Taxonomy" id="47235"/>
    <lineage>
        <taxon>Eukaryota</taxon>
        <taxon>Fungi</taxon>
        <taxon>Dikarya</taxon>
        <taxon>Ascomycota</taxon>
        <taxon>Pezizomycotina</taxon>
        <taxon>Orbiliomycetes</taxon>
        <taxon>Orbiliales</taxon>
        <taxon>Orbiliaceae</taxon>
        <taxon>Orbilia</taxon>
    </lineage>
</organism>
<accession>A0AAN8N4E8</accession>
<sequence length="885" mass="99467">MHDESLLLYARAYDLVEDYTSISPLSYICLPYDSEEEIANDPDLISEFLQSLTFRNDTRLATKNENERLEVVKDVTSLLAKTVSLRAYTEGFENFNERQVSNKSLYLDEPLLRYRWGLGANTAFSPIDLNLFPLKEVATSDEGDEGLGFPSWVRDRRNEISKEPIGEKMVIDRKVLEYLRKMVKDTDCEERLIGEDKDDGYYHDLEALDPKEITPPLSPLLLPGSPLLSTPLNELAERLEPLTLGTREQLSNIHIFERSHGNEALDEDIEAIDLFKSIQLPPLISSSPIRSPAKGLRIEAPLTPPFTSPNKKISNTSSRHNNTSSPPNQPAKRVKLSEAVEEFIIPPSLDPSEDGIEDGANPDDYLTQSAMAEFTLGVMEPGAQFFLMQLQQEQLEDSTKSEEMYTGGLRVELPVVNWKRPVPPWILDKVSNEEPIGAMDKEIMTKWEYRKSLDIAGLHWGIGITSTFQPGITETIFPETEEELWEGIEEVFPVLPLETVIEDEDESFWKDLPQDDEHLECAKIQPKTDLDSLVERKRIQRPATRSKYPSVSLLDPRSNLSSFLSLQNRIIEPPLDGFVRSSSTVPPPAPSPVSCSQTNPSTVQPSISTSPMPSDPSSTFIISASFLANRVLYKIIRSFCPTSIFVERDFEPFTSIKIFGKEDQVPEEYTIEADIIVSPLVGIILTDLQTIRRRPLPSNFLIADNASPSPPPIRCEEIRDRISELSRRYQRLIVGVSVDFGRGNGEMVELGTTDCTILAAFTGFCEAIGNVEAATIVPGNGRSGVQEIARWVVETMNIHSTQWRNVGLEVEITEKESMWETFLRNSGMNSYAAQAVLTKLHESGCGLVDFVTIEKESRRVIFEQFVGGKSLERFEEVSGAQWQHG</sequence>
<proteinExistence type="predicted"/>
<comment type="caution">
    <text evidence="4">The sequence shown here is derived from an EMBL/GenBank/DDBJ whole genome shotgun (WGS) entry which is preliminary data.</text>
</comment>
<protein>
    <submittedName>
        <fullName evidence="4">Uncharacterized protein</fullName>
    </submittedName>
</protein>
<evidence type="ECO:0000313" key="4">
    <source>
        <dbReference type="EMBL" id="KAK6356126.1"/>
    </source>
</evidence>
<reference evidence="4 5" key="1">
    <citation type="submission" date="2019-10" db="EMBL/GenBank/DDBJ databases">
        <authorList>
            <person name="Palmer J.M."/>
        </authorList>
    </citation>
    <scope>NUCLEOTIDE SEQUENCE [LARGE SCALE GENOMIC DNA]</scope>
    <source>
        <strain evidence="4 5">TWF718</strain>
    </source>
</reference>